<evidence type="ECO:0000256" key="1">
    <source>
        <dbReference type="ARBA" id="ARBA00029464"/>
    </source>
</evidence>
<dbReference type="OrthoDB" id="2498029at2759"/>
<evidence type="ECO:0000259" key="2">
    <source>
        <dbReference type="Pfam" id="PF01738"/>
    </source>
</evidence>
<reference evidence="3 4" key="1">
    <citation type="submission" date="2017-05" db="EMBL/GenBank/DDBJ databases">
        <title>Draft genome sequence of Elsinoe australis.</title>
        <authorList>
            <person name="Cheng Q."/>
        </authorList>
    </citation>
    <scope>NUCLEOTIDE SEQUENCE [LARGE SCALE GENOMIC DNA]</scope>
    <source>
        <strain evidence="3 4">NL1</strain>
    </source>
</reference>
<dbReference type="PANTHER" id="PTHR47751:SF1">
    <property type="entry name" value="SUPERFAMILY HYDROLASE, PUTATIVE (AFU_ORTHOLOGUE AFUA_2G16580)-RELATED"/>
    <property type="match status" value="1"/>
</dbReference>
<dbReference type="Pfam" id="PF01738">
    <property type="entry name" value="DLH"/>
    <property type="match status" value="1"/>
</dbReference>
<keyword evidence="4" id="KW-1185">Reference proteome</keyword>
<dbReference type="PANTHER" id="PTHR47751">
    <property type="entry name" value="SUPERFAMILY HYDROLASE, PUTATIVE (AFU_ORTHOLOGUE AFUA_2G16580)-RELATED"/>
    <property type="match status" value="1"/>
</dbReference>
<comment type="caution">
    <text evidence="3">The sequence shown here is derived from an EMBL/GenBank/DDBJ whole genome shotgun (WGS) entry which is preliminary data.</text>
</comment>
<dbReference type="Gene3D" id="1.10.10.800">
    <property type="match status" value="1"/>
</dbReference>
<sequence>MSAIRIPRAGSSLAGLLFEPDFSGRKAPGIVVIHPRGEGRGEEQAVRTYARRLSEKGYVTISYDTSLHGRPEGSVALREDPTARVTDVSAVVDHLQKLKEVDASKVLAVGIGEGGGYAVAAAKGDHRIRAVAVINAINIGDDARLGRFGDADPSQQTAALAQVALAIQAEVQGEPAVSARRASEQLGDRTALDREQGHEYRSAISVQHAQNRMSLRSVPLILQFDAWSFADSYLVQPTLIIVAEKAESKWHSEKLHEKIRWRNNNVKKIAVPDGRDTDFYDDDDYVNLATDEIDSYFKQFGY</sequence>
<dbReference type="AlphaFoldDB" id="A0A2P7Z2N1"/>
<feature type="domain" description="Dienelactone hydrolase" evidence="2">
    <location>
        <begin position="14"/>
        <end position="134"/>
    </location>
</feature>
<dbReference type="SUPFAM" id="SSF53474">
    <property type="entry name" value="alpha/beta-Hydrolases"/>
    <property type="match status" value="1"/>
</dbReference>
<dbReference type="InterPro" id="IPR002925">
    <property type="entry name" value="Dienelactn_hydro"/>
</dbReference>
<name>A0A2P7Z2N1_9PEZI</name>
<dbReference type="GO" id="GO:0016787">
    <property type="term" value="F:hydrolase activity"/>
    <property type="evidence" value="ECO:0007669"/>
    <property type="project" value="InterPro"/>
</dbReference>
<gene>
    <name evidence="3" type="ORF">B9Z65_4378</name>
</gene>
<evidence type="ECO:0000313" key="3">
    <source>
        <dbReference type="EMBL" id="PSK42464.1"/>
    </source>
</evidence>
<organism evidence="3 4">
    <name type="scientific">Elsinoe australis</name>
    <dbReference type="NCBI Taxonomy" id="40998"/>
    <lineage>
        <taxon>Eukaryota</taxon>
        <taxon>Fungi</taxon>
        <taxon>Dikarya</taxon>
        <taxon>Ascomycota</taxon>
        <taxon>Pezizomycotina</taxon>
        <taxon>Dothideomycetes</taxon>
        <taxon>Dothideomycetidae</taxon>
        <taxon>Myriangiales</taxon>
        <taxon>Elsinoaceae</taxon>
        <taxon>Elsinoe</taxon>
    </lineage>
</organism>
<dbReference type="InterPro" id="IPR029058">
    <property type="entry name" value="AB_hydrolase_fold"/>
</dbReference>
<dbReference type="EMBL" id="NHZQ01000335">
    <property type="protein sequence ID" value="PSK42464.1"/>
    <property type="molecule type" value="Genomic_DNA"/>
</dbReference>
<comment type="similarity">
    <text evidence="1">Belongs to the polyketide transferase af380 family.</text>
</comment>
<dbReference type="STRING" id="40998.A0A2P7Z2N1"/>
<dbReference type="Gene3D" id="3.40.50.1820">
    <property type="entry name" value="alpha/beta hydrolase"/>
    <property type="match status" value="1"/>
</dbReference>
<dbReference type="Proteomes" id="UP000243723">
    <property type="component" value="Unassembled WGS sequence"/>
</dbReference>
<dbReference type="InterPro" id="IPR051411">
    <property type="entry name" value="Polyketide_trans_af380"/>
</dbReference>
<evidence type="ECO:0000313" key="4">
    <source>
        <dbReference type="Proteomes" id="UP000243723"/>
    </source>
</evidence>
<protein>
    <recommendedName>
        <fullName evidence="2">Dienelactone hydrolase domain-containing protein</fullName>
    </recommendedName>
</protein>
<accession>A0A2P7Z2N1</accession>
<proteinExistence type="inferred from homology"/>